<dbReference type="Pfam" id="PF19552">
    <property type="entry name" value="DUF6075"/>
    <property type="match status" value="1"/>
</dbReference>
<keyword evidence="2" id="KW-1185">Reference proteome</keyword>
<evidence type="ECO:0000313" key="2">
    <source>
        <dbReference type="Proteomes" id="UP000186102"/>
    </source>
</evidence>
<dbReference type="InterPro" id="IPR045721">
    <property type="entry name" value="DUF6075"/>
</dbReference>
<reference evidence="1 2" key="1">
    <citation type="submission" date="2016-09" db="EMBL/GenBank/DDBJ databases">
        <title>Complete genome of Desulfosporosinus sp. OL.</title>
        <authorList>
            <person name="Mardanov A."/>
            <person name="Beletsky A."/>
            <person name="Panova A."/>
            <person name="Karnachuk O."/>
            <person name="Ravin N."/>
        </authorList>
    </citation>
    <scope>NUCLEOTIDE SEQUENCE [LARGE SCALE GENOMIC DNA]</scope>
    <source>
        <strain evidence="1 2">OL</strain>
    </source>
</reference>
<sequence length="126" mass="15029">MYFMNAQHRKSFNKIIEKFGKQKDKEHFSMYYILTCDEEIRKKAIPYITEAGIDMHTMLKEQNLSTEYQFLVTVAMSLFEGDKVNISNFCILSEKLYFVVREAMNVRRYGAIEYELNDYDDDEQTS</sequence>
<dbReference type="AlphaFoldDB" id="A0A1Q8R2V6"/>
<gene>
    <name evidence="1" type="ORF">DSOL_0009</name>
</gene>
<evidence type="ECO:0000313" key="1">
    <source>
        <dbReference type="EMBL" id="OLN33831.1"/>
    </source>
</evidence>
<dbReference type="STRING" id="1888891.DSOL_0009"/>
<dbReference type="Proteomes" id="UP000186102">
    <property type="component" value="Unassembled WGS sequence"/>
</dbReference>
<comment type="caution">
    <text evidence="1">The sequence shown here is derived from an EMBL/GenBank/DDBJ whole genome shotgun (WGS) entry which is preliminary data.</text>
</comment>
<name>A0A1Q8R2V6_9FIRM</name>
<protein>
    <submittedName>
        <fullName evidence="1">Uncharacterized protein</fullName>
    </submittedName>
</protein>
<dbReference type="EMBL" id="MLBF01000001">
    <property type="protein sequence ID" value="OLN33831.1"/>
    <property type="molecule type" value="Genomic_DNA"/>
</dbReference>
<organism evidence="1 2">
    <name type="scientific">Desulfosporosinus metallidurans</name>
    <dbReference type="NCBI Taxonomy" id="1888891"/>
    <lineage>
        <taxon>Bacteria</taxon>
        <taxon>Bacillati</taxon>
        <taxon>Bacillota</taxon>
        <taxon>Clostridia</taxon>
        <taxon>Eubacteriales</taxon>
        <taxon>Desulfitobacteriaceae</taxon>
        <taxon>Desulfosporosinus</taxon>
    </lineage>
</organism>
<accession>A0A1Q8R2V6</accession>
<proteinExistence type="predicted"/>
<dbReference type="RefSeq" id="WP_075362861.1">
    <property type="nucleotide sequence ID" value="NZ_MLBF01000001.1"/>
</dbReference>
<dbReference type="OrthoDB" id="1910980at2"/>